<dbReference type="InterPro" id="IPR032189">
    <property type="entry name" value="Mlh1_C"/>
</dbReference>
<evidence type="ECO:0000256" key="4">
    <source>
        <dbReference type="ARBA" id="ARBA00022763"/>
    </source>
</evidence>
<protein>
    <recommendedName>
        <fullName evidence="8">DNA mismatch repair protein S5 domain-containing protein</fullName>
    </recommendedName>
</protein>
<dbReference type="AlphaFoldDB" id="A0ABD3R5J4"/>
<dbReference type="InterPro" id="IPR036890">
    <property type="entry name" value="HATPase_C_sf"/>
</dbReference>
<dbReference type="Pfam" id="PF01119">
    <property type="entry name" value="DNA_mis_repair"/>
    <property type="match status" value="1"/>
</dbReference>
<evidence type="ECO:0000256" key="5">
    <source>
        <dbReference type="ARBA" id="ARBA00023204"/>
    </source>
</evidence>
<comment type="caution">
    <text evidence="9">The sequence shown here is derived from an EMBL/GenBank/DDBJ whole genome shotgun (WGS) entry which is preliminary data.</text>
</comment>
<keyword evidence="10" id="KW-1185">Reference proteome</keyword>
<dbReference type="Pfam" id="PF16413">
    <property type="entry name" value="Mlh1_C"/>
    <property type="match status" value="1"/>
</dbReference>
<dbReference type="EMBL" id="JALLPB020000813">
    <property type="protein sequence ID" value="KAL3806421.1"/>
    <property type="molecule type" value="Genomic_DNA"/>
</dbReference>
<proteinExistence type="inferred from homology"/>
<keyword evidence="6" id="KW-0539">Nucleus</keyword>
<dbReference type="Pfam" id="PF13589">
    <property type="entry name" value="HATPase_c_3"/>
    <property type="match status" value="1"/>
</dbReference>
<dbReference type="InterPro" id="IPR014762">
    <property type="entry name" value="DNA_mismatch_repair_CS"/>
</dbReference>
<organism evidence="9 10">
    <name type="scientific">Cyclostephanos tholiformis</name>
    <dbReference type="NCBI Taxonomy" id="382380"/>
    <lineage>
        <taxon>Eukaryota</taxon>
        <taxon>Sar</taxon>
        <taxon>Stramenopiles</taxon>
        <taxon>Ochrophyta</taxon>
        <taxon>Bacillariophyta</taxon>
        <taxon>Coscinodiscophyceae</taxon>
        <taxon>Thalassiosirophycidae</taxon>
        <taxon>Stephanodiscales</taxon>
        <taxon>Stephanodiscaceae</taxon>
        <taxon>Cyclostephanos</taxon>
    </lineage>
</organism>
<evidence type="ECO:0000313" key="9">
    <source>
        <dbReference type="EMBL" id="KAL3806421.1"/>
    </source>
</evidence>
<dbReference type="GO" id="GO:0009507">
    <property type="term" value="C:chloroplast"/>
    <property type="evidence" value="ECO:0007669"/>
    <property type="project" value="UniProtKB-SubCell"/>
</dbReference>
<dbReference type="PROSITE" id="PS00058">
    <property type="entry name" value="DNA_MISMATCH_REPAIR_1"/>
    <property type="match status" value="1"/>
</dbReference>
<accession>A0ABD3R5J4</accession>
<dbReference type="PANTHER" id="PTHR10073:SF12">
    <property type="entry name" value="DNA MISMATCH REPAIR PROTEIN MLH1"/>
    <property type="match status" value="1"/>
</dbReference>
<feature type="region of interest" description="Disordered" evidence="7">
    <location>
        <begin position="85"/>
        <end position="159"/>
    </location>
</feature>
<evidence type="ECO:0000256" key="1">
    <source>
        <dbReference type="ARBA" id="ARBA00004123"/>
    </source>
</evidence>
<keyword evidence="4" id="KW-0227">DNA damage</keyword>
<feature type="domain" description="DNA mismatch repair protein S5" evidence="8">
    <location>
        <begin position="278"/>
        <end position="492"/>
    </location>
</feature>
<dbReference type="SUPFAM" id="SSF54211">
    <property type="entry name" value="Ribosomal protein S5 domain 2-like"/>
    <property type="match status" value="1"/>
</dbReference>
<feature type="region of interest" description="Disordered" evidence="7">
    <location>
        <begin position="240"/>
        <end position="262"/>
    </location>
</feature>
<dbReference type="FunFam" id="3.30.230.10:FF:000014">
    <property type="entry name" value="DNA mismatch repair protein Mlh1"/>
    <property type="match status" value="1"/>
</dbReference>
<feature type="region of interest" description="Disordered" evidence="7">
    <location>
        <begin position="632"/>
        <end position="652"/>
    </location>
</feature>
<dbReference type="SUPFAM" id="SSF55874">
    <property type="entry name" value="ATPase domain of HSP90 chaperone/DNA topoisomerase II/histidine kinase"/>
    <property type="match status" value="1"/>
</dbReference>
<dbReference type="Gene3D" id="3.30.230.10">
    <property type="match status" value="1"/>
</dbReference>
<keyword evidence="5" id="KW-0234">DNA repair</keyword>
<reference evidence="9 10" key="1">
    <citation type="submission" date="2024-10" db="EMBL/GenBank/DDBJ databases">
        <title>Updated reference genomes for cyclostephanoid diatoms.</title>
        <authorList>
            <person name="Roberts W.R."/>
            <person name="Alverson A.J."/>
        </authorList>
    </citation>
    <scope>NUCLEOTIDE SEQUENCE [LARGE SCALE GENOMIC DNA]</scope>
    <source>
        <strain evidence="9 10">AJA228-03</strain>
    </source>
</reference>
<feature type="compositionally biased region" description="Polar residues" evidence="7">
    <location>
        <begin position="641"/>
        <end position="652"/>
    </location>
</feature>
<dbReference type="PANTHER" id="PTHR10073">
    <property type="entry name" value="DNA MISMATCH REPAIR PROTEIN MLH, PMS, MUTL"/>
    <property type="match status" value="1"/>
</dbReference>
<evidence type="ECO:0000256" key="6">
    <source>
        <dbReference type="ARBA" id="ARBA00023242"/>
    </source>
</evidence>
<dbReference type="InterPro" id="IPR038973">
    <property type="entry name" value="MutL/Mlh/Pms-like"/>
</dbReference>
<dbReference type="SMART" id="SM01340">
    <property type="entry name" value="DNA_mis_repair"/>
    <property type="match status" value="1"/>
</dbReference>
<name>A0ABD3R5J4_9STRA</name>
<comment type="similarity">
    <text evidence="3">Belongs to the DNA mismatch repair MutL/HexB family.</text>
</comment>
<evidence type="ECO:0000313" key="10">
    <source>
        <dbReference type="Proteomes" id="UP001530377"/>
    </source>
</evidence>
<dbReference type="InterPro" id="IPR020568">
    <property type="entry name" value="Ribosomal_Su5_D2-typ_SF"/>
</dbReference>
<evidence type="ECO:0000259" key="8">
    <source>
        <dbReference type="SMART" id="SM01340"/>
    </source>
</evidence>
<dbReference type="Proteomes" id="UP001530377">
    <property type="component" value="Unassembled WGS sequence"/>
</dbReference>
<evidence type="ECO:0000256" key="2">
    <source>
        <dbReference type="ARBA" id="ARBA00004229"/>
    </source>
</evidence>
<dbReference type="InterPro" id="IPR013507">
    <property type="entry name" value="DNA_mismatch_S5_2-like"/>
</dbReference>
<dbReference type="GO" id="GO:0005634">
    <property type="term" value="C:nucleus"/>
    <property type="evidence" value="ECO:0007669"/>
    <property type="project" value="UniProtKB-SubCell"/>
</dbReference>
<dbReference type="InterPro" id="IPR014721">
    <property type="entry name" value="Ribsml_uS5_D2-typ_fold_subgr"/>
</dbReference>
<comment type="subcellular location">
    <subcellularLocation>
        <location evidence="1">Nucleus</location>
    </subcellularLocation>
    <subcellularLocation>
        <location evidence="2">Plastid</location>
        <location evidence="2">Chloroplast</location>
    </subcellularLocation>
</comment>
<feature type="compositionally biased region" description="Basic and acidic residues" evidence="7">
    <location>
        <begin position="126"/>
        <end position="138"/>
    </location>
</feature>
<feature type="region of interest" description="Disordered" evidence="7">
    <location>
        <begin position="573"/>
        <end position="600"/>
    </location>
</feature>
<sequence length="1021" mass="111508">MKTPTQIDIQVQRGGLDSITVSDDGVGIPPRDIPLACTRFATSKLTHVDDLRSIRTFGFRGEALASASMVARVTITSRTRSLMRTVGEDANDDEYDDDEYDDDGGEGGRGRDGSAMPIRDCAYKMQFKDGGPDRRTHPDSNPVPSAGREGTAVSVRDLFHNVPSRRRALESGGARAEREEYDRILAVAQRYAVHEAGRGVGFLCRGGGGGGGGKRGGLGGGNNNRTDLNTQSLASVRSIQERRKRAKLHSSSTDSLMGPPRRYDITDEERFAATRDVIGHVFGTAVTRELLSFAADEGDVESVGTEALAAMARRDNKGRESSVMIAKDGVDESNVADEGIRPSSDGSSLANTLLEEMMMMGATDKPPTHESNDLAGSANRHRKSDAQISKFAFAYSAKGAITNGSYSAPKSSSAFLLFINDRLVESSSIRRAVESVYADTLPKGGKPFVYLSLELPGPHVDVNVHPTKREVAFLHEDRLCDALSRAVRDAIGSATTSRTFTVANAGRLLSREEEDEEKKDGRSRLARKRMAAAMAPSMEEKDDCEVSCVAAEAGGYRTGSSIENVDFAAEIVEQSGSSHEQETSDKKTQKKLKAVTEPNKSATRRLYDPSRLVRTSRAFPVGALEPFLVQRETKDSDGGRNVSSPGDIPSQTNQVMTTTIKHKPGCPSYASYTSGQQVDMSLPGAFAFAICRCQIERSESLPPVTNNFEVMNPINDNTIVRPRKITPTQCNYESIGNLRDDFVNLNHRGLNEMLRGSTYVGAISRCRSLVQCGIDLIMINHRELAREMFYQIALLKFNRPPMARLGGGGVDVLAVVGQMLQFEEDLNSSLASNGETPDDICTVKVSKTNADLARQASTCLAERSPMLEEYFGIKLEMIKVYNSRQKKQVESLRVTALPILLEGHSPQPHGLPLFLLRLATEVNWTEEQACFKGVCTELASFYSELPSTLSNEPSDAASKSNDGIRSSGNYEFIDDEAKSYVRHTLFPAISYLLLPPRHFADCGTVIKLANLNSLYKVFERC</sequence>
<evidence type="ECO:0000256" key="7">
    <source>
        <dbReference type="SAM" id="MobiDB-lite"/>
    </source>
</evidence>
<dbReference type="GO" id="GO:0006281">
    <property type="term" value="P:DNA repair"/>
    <property type="evidence" value="ECO:0007669"/>
    <property type="project" value="UniProtKB-KW"/>
</dbReference>
<evidence type="ECO:0000256" key="3">
    <source>
        <dbReference type="ARBA" id="ARBA00006082"/>
    </source>
</evidence>
<dbReference type="Gene3D" id="3.30.565.10">
    <property type="entry name" value="Histidine kinase-like ATPase, C-terminal domain"/>
    <property type="match status" value="1"/>
</dbReference>
<feature type="compositionally biased region" description="Acidic residues" evidence="7">
    <location>
        <begin position="89"/>
        <end position="105"/>
    </location>
</feature>
<gene>
    <name evidence="9" type="ORF">ACHAXA_002667</name>
</gene>